<dbReference type="InterPro" id="IPR006639">
    <property type="entry name" value="Preselin/SPP"/>
</dbReference>
<dbReference type="GO" id="GO:0042500">
    <property type="term" value="F:aspartic endopeptidase activity, intramembrane cleaving"/>
    <property type="evidence" value="ECO:0007669"/>
    <property type="project" value="InterPro"/>
</dbReference>
<dbReference type="Pfam" id="PF04258">
    <property type="entry name" value="Peptidase_A22B"/>
    <property type="match status" value="1"/>
</dbReference>
<dbReference type="SMART" id="SM00730">
    <property type="entry name" value="PSN"/>
    <property type="match status" value="1"/>
</dbReference>
<evidence type="ECO:0000256" key="7">
    <source>
        <dbReference type="SAM" id="Phobius"/>
    </source>
</evidence>
<organism evidence="9 10">
    <name type="scientific">Aphanomyces astaci</name>
    <name type="common">Crayfish plague agent</name>
    <dbReference type="NCBI Taxonomy" id="112090"/>
    <lineage>
        <taxon>Eukaryota</taxon>
        <taxon>Sar</taxon>
        <taxon>Stramenopiles</taxon>
        <taxon>Oomycota</taxon>
        <taxon>Saprolegniomycetes</taxon>
        <taxon>Saprolegniales</taxon>
        <taxon>Verrucalvaceae</taxon>
        <taxon>Aphanomyces</taxon>
    </lineage>
</organism>
<dbReference type="InterPro" id="IPR007369">
    <property type="entry name" value="Peptidase_A22B_SPP"/>
</dbReference>
<dbReference type="InterPro" id="IPR004821">
    <property type="entry name" value="Cyt_trans-like"/>
</dbReference>
<dbReference type="SUPFAM" id="SSF49562">
    <property type="entry name" value="C2 domain (Calcium/lipid-binding domain, CaLB)"/>
    <property type="match status" value="1"/>
</dbReference>
<keyword evidence="6 7" id="KW-0472">Membrane</keyword>
<dbReference type="SUPFAM" id="SSF52374">
    <property type="entry name" value="Nucleotidylyl transferase"/>
    <property type="match status" value="1"/>
</dbReference>
<keyword evidence="4" id="KW-0378">Hydrolase</keyword>
<feature type="transmembrane region" description="Helical" evidence="7">
    <location>
        <begin position="114"/>
        <end position="135"/>
    </location>
</feature>
<protein>
    <recommendedName>
        <fullName evidence="8">Cytidyltransferase-like domain-containing protein</fullName>
    </recommendedName>
</protein>
<feature type="transmembrane region" description="Helical" evidence="7">
    <location>
        <begin position="265"/>
        <end position="283"/>
    </location>
</feature>
<dbReference type="NCBIfam" id="TIGR00125">
    <property type="entry name" value="cyt_tran_rel"/>
    <property type="match status" value="1"/>
</dbReference>
<dbReference type="Gene3D" id="3.40.50.620">
    <property type="entry name" value="HUPs"/>
    <property type="match status" value="1"/>
</dbReference>
<evidence type="ECO:0000256" key="5">
    <source>
        <dbReference type="ARBA" id="ARBA00022989"/>
    </source>
</evidence>
<evidence type="ECO:0000256" key="3">
    <source>
        <dbReference type="ARBA" id="ARBA00022692"/>
    </source>
</evidence>
<dbReference type="GO" id="GO:0033619">
    <property type="term" value="P:membrane protein proteolysis"/>
    <property type="evidence" value="ECO:0007669"/>
    <property type="project" value="TreeGrafter"/>
</dbReference>
<reference evidence="9 10" key="1">
    <citation type="submission" date="2018-08" db="EMBL/GenBank/DDBJ databases">
        <title>Aphanomyces genome sequencing and annotation.</title>
        <authorList>
            <person name="Minardi D."/>
            <person name="Oidtmann B."/>
            <person name="Van Der Giezen M."/>
            <person name="Studholme D.J."/>
        </authorList>
    </citation>
    <scope>NUCLEOTIDE SEQUENCE [LARGE SCALE GENOMIC DNA]</scope>
    <source>
        <strain evidence="9 10">Si</strain>
    </source>
</reference>
<dbReference type="Gene3D" id="2.30.29.30">
    <property type="entry name" value="Pleckstrin-homology domain (PH domain)/Phosphotyrosine-binding domain (PTB)"/>
    <property type="match status" value="1"/>
</dbReference>
<comment type="caution">
    <text evidence="9">The sequence shown here is derived from an EMBL/GenBank/DDBJ whole genome shotgun (WGS) entry which is preliminary data.</text>
</comment>
<proteinExistence type="inferred from homology"/>
<feature type="transmembrane region" description="Helical" evidence="7">
    <location>
        <begin position="290"/>
        <end position="313"/>
    </location>
</feature>
<comment type="similarity">
    <text evidence="2">Belongs to the peptidase A22B family.</text>
</comment>
<comment type="subcellular location">
    <subcellularLocation>
        <location evidence="1">Endomembrane system</location>
        <topology evidence="1">Multi-pass membrane protein</topology>
    </subcellularLocation>
</comment>
<dbReference type="InterPro" id="IPR011993">
    <property type="entry name" value="PH-like_dom_sf"/>
</dbReference>
<gene>
    <name evidence="9" type="ORF">DYB34_000335</name>
</gene>
<dbReference type="EMBL" id="QUTB01002914">
    <property type="protein sequence ID" value="RHY70672.1"/>
    <property type="molecule type" value="Genomic_DNA"/>
</dbReference>
<dbReference type="PANTHER" id="PTHR12174:SF22">
    <property type="entry name" value="SIGNAL PEPTIDE PEPTIDASE-LIKE 3"/>
    <property type="match status" value="1"/>
</dbReference>
<sequence>MSFATDCLHGESFLAHLHPSQPWLVPDDSACAQSPECASHICLPTGLQSARGFQVCCMWDTHLLMGVNTTTLKNTSLALPIVFVTVGQGENLTRILTPSIHGTLFQRPVPLVEVASIVLWALGIATAIGGAYNAASMDRQAMLASKPHAHADDDHHHEHDASDDVLDVSFRHAVGFILFAGVFLTFLYFVHVGPLLSILFGLSTLSTFTMLVTQPIFRTLLCCLRRRYVLRCPSIVGPLPIPDVVATLVTAALVVLWYVDRSTFWFLQDAFGIALCFVFLRTIRLPTLQVASVLLILAFFYDIFFVFVTPLLFGRSVMVDVATGGQSASSKSGYPGVDFCERYPAFDACVDPEPLPMLLLFPRFHDWRGGQAMLGLGDIVLPGLLLSFALRFDYAREVHVKQTDDGNLIDDNYCMTTGHSWVNSTGVYTAAAAVLCVYSALQIRKASRKHTAHGSRPAPGLRVGVLYLRNPHDDFLHILRNDVLVEMAVAKVDSMLYVFVDDTKDDGSSSSDRLRYLGELYNLLWNAACVANKHDLDIRVVSSVDQSWKEIIARPDLTAAFAYEDMDVAVLNDGRGSSPIAFIPFKDIVDKSVDATTFIYLEDPARQLGKESLVVIGGTFDHLHNGHKKLLSFGAALADNGMLIGVTAPHMLQKKSLGHLIESIQERKSRVEAFLRDVHPHVAPTIITIDDPFGPAITSADISAIVVSTETQVGAVKINAIRADRGLHPLNIYGRRDADDDDDFTIAVTNQTRHDRSKWAQLYKHSINDTFVHEEYDTTIATQRHNALKKKETSCALLICGYTRMVKEAKLFAKKRECAVRIQARIRVEGDSVPPCGEGEDGETRLPNGFLCNPYIVLNIVEDHDDDAQRFCFESEIQRGSDDVEWNEEIFVPGVNGNVLMCFTVLSKNGPNNFFLGQGAVRLNGTEIWRYGANLELKLKAELEIIPKIGHHQLMRIQDIGSLDKELTLSIRIRHFSEIGSYCGYMQSINTIDSVKGNSRWCVLADGTFRIYRHYGLTLAFETLKMVHASEVQLLQGLNHHRKTQTKKPTVLFIQHEQRAYLLTAESNKTNAVWVKKLQTAMKHKY</sequence>
<evidence type="ECO:0000256" key="2">
    <source>
        <dbReference type="ARBA" id="ARBA00006859"/>
    </source>
</evidence>
<accession>A0A3R6Z1B0</accession>
<dbReference type="AlphaFoldDB" id="A0A3R6Z1B0"/>
<evidence type="ECO:0000313" key="10">
    <source>
        <dbReference type="Proteomes" id="UP000283543"/>
    </source>
</evidence>
<dbReference type="SUPFAM" id="SSF50729">
    <property type="entry name" value="PH domain-like"/>
    <property type="match status" value="1"/>
</dbReference>
<dbReference type="InterPro" id="IPR035892">
    <property type="entry name" value="C2_domain_sf"/>
</dbReference>
<dbReference type="VEuPathDB" id="FungiDB:H257_01583"/>
<name>A0A3R6Z1B0_APHAT</name>
<feature type="transmembrane region" description="Helical" evidence="7">
    <location>
        <begin position="238"/>
        <end position="259"/>
    </location>
</feature>
<dbReference type="GO" id="GO:0098553">
    <property type="term" value="C:lumenal side of endoplasmic reticulum membrane"/>
    <property type="evidence" value="ECO:0007669"/>
    <property type="project" value="TreeGrafter"/>
</dbReference>
<evidence type="ECO:0000313" key="9">
    <source>
        <dbReference type="EMBL" id="RHY70672.1"/>
    </source>
</evidence>
<dbReference type="NCBIfam" id="NF001985">
    <property type="entry name" value="PRK00777.1"/>
    <property type="match status" value="1"/>
</dbReference>
<evidence type="ECO:0000256" key="1">
    <source>
        <dbReference type="ARBA" id="ARBA00004127"/>
    </source>
</evidence>
<dbReference type="GO" id="GO:0030660">
    <property type="term" value="C:Golgi-associated vesicle membrane"/>
    <property type="evidence" value="ECO:0007669"/>
    <property type="project" value="TreeGrafter"/>
</dbReference>
<feature type="transmembrane region" description="Helical" evidence="7">
    <location>
        <begin position="196"/>
        <end position="217"/>
    </location>
</feature>
<dbReference type="VEuPathDB" id="FungiDB:H257_01558"/>
<keyword evidence="3 7" id="KW-0812">Transmembrane</keyword>
<dbReference type="Pfam" id="PF01467">
    <property type="entry name" value="CTP_transf_like"/>
    <property type="match status" value="1"/>
</dbReference>
<dbReference type="InterPro" id="IPR014729">
    <property type="entry name" value="Rossmann-like_a/b/a_fold"/>
</dbReference>
<dbReference type="Proteomes" id="UP000283543">
    <property type="component" value="Unassembled WGS sequence"/>
</dbReference>
<evidence type="ECO:0000256" key="6">
    <source>
        <dbReference type="ARBA" id="ARBA00023136"/>
    </source>
</evidence>
<evidence type="ECO:0000256" key="4">
    <source>
        <dbReference type="ARBA" id="ARBA00022801"/>
    </source>
</evidence>
<dbReference type="VEuPathDB" id="FungiDB:H257_01584"/>
<feature type="domain" description="Cytidyltransferase-like" evidence="8">
    <location>
        <begin position="615"/>
        <end position="735"/>
    </location>
</feature>
<dbReference type="GO" id="GO:0006465">
    <property type="term" value="P:signal peptide processing"/>
    <property type="evidence" value="ECO:0007669"/>
    <property type="project" value="TreeGrafter"/>
</dbReference>
<dbReference type="PANTHER" id="PTHR12174">
    <property type="entry name" value="SIGNAL PEPTIDE PEPTIDASE"/>
    <property type="match status" value="1"/>
</dbReference>
<evidence type="ECO:0000259" key="8">
    <source>
        <dbReference type="Pfam" id="PF01467"/>
    </source>
</evidence>
<feature type="transmembrane region" description="Helical" evidence="7">
    <location>
        <begin position="173"/>
        <end position="190"/>
    </location>
</feature>
<keyword evidence="5 7" id="KW-1133">Transmembrane helix</keyword>
<dbReference type="GO" id="GO:0098554">
    <property type="term" value="C:cytoplasmic side of endoplasmic reticulum membrane"/>
    <property type="evidence" value="ECO:0007669"/>
    <property type="project" value="TreeGrafter"/>
</dbReference>